<keyword evidence="2" id="KW-0614">Plasmid</keyword>
<evidence type="ECO:0000256" key="1">
    <source>
        <dbReference type="SAM" id="Phobius"/>
    </source>
</evidence>
<accession>A0A1W7AEY7</accession>
<keyword evidence="1" id="KW-0812">Transmembrane</keyword>
<organism evidence="2">
    <name type="scientific">Enterococcus faecium</name>
    <name type="common">Streptococcus faecium</name>
    <dbReference type="NCBI Taxonomy" id="1352"/>
    <lineage>
        <taxon>Bacteria</taxon>
        <taxon>Bacillati</taxon>
        <taxon>Bacillota</taxon>
        <taxon>Bacilli</taxon>
        <taxon>Lactobacillales</taxon>
        <taxon>Enterococcaceae</taxon>
        <taxon>Enterococcus</taxon>
    </lineage>
</organism>
<reference evidence="2" key="1">
    <citation type="submission" date="2017-02" db="EMBL/GenBank/DDBJ databases">
        <title>Novel Multiresistance cfr-Encoding Plasmids in Linezolid-Resistant Methicillin-Resistant Staphylococcus epidermidis and Vancomycin-Resistant Enterococcus faecium (VRE): First Report of the Co-location of cfr and optrA in VRE.</title>
        <authorList>
            <person name="Lazaris A."/>
            <person name="Coleman D.C."/>
            <person name="Kearns A."/>
            <person name="Pichon B."/>
            <person name="Kinnevey P.M."/>
            <person name="O'Connell B."/>
            <person name="Brennan G.I."/>
            <person name="Shore A.C."/>
        </authorList>
    </citation>
    <scope>NUCLEOTIDE SEQUENCE</scope>
    <source>
        <strain evidence="2">F120805</strain>
        <plasmid evidence="2">unnamed</plasmid>
    </source>
</reference>
<dbReference type="EMBL" id="KY579372">
    <property type="protein sequence ID" value="ARQ19327.1"/>
    <property type="molecule type" value="Genomic_DNA"/>
</dbReference>
<protein>
    <submittedName>
        <fullName evidence="2">Uncharacterized protein</fullName>
    </submittedName>
</protein>
<name>A0A1W7AEY7_ENTFC</name>
<proteinExistence type="predicted"/>
<evidence type="ECO:0000313" key="2">
    <source>
        <dbReference type="EMBL" id="ARQ19327.1"/>
    </source>
</evidence>
<keyword evidence="1" id="KW-1133">Transmembrane helix</keyword>
<feature type="transmembrane region" description="Helical" evidence="1">
    <location>
        <begin position="21"/>
        <end position="41"/>
    </location>
</feature>
<dbReference type="AlphaFoldDB" id="A0A1W7AEY7"/>
<keyword evidence="1" id="KW-0472">Membrane</keyword>
<sequence>MISAQKMCMVTVKGKVIKGMLATLTILGYHHIFIMNDLFVYQTTHIVQRKSRLGTWLF</sequence>
<geneLocation type="plasmid" evidence="2">
    <name>unnamed</name>
</geneLocation>